<dbReference type="InterPro" id="IPR000669">
    <property type="entry name" value="Mannitol_DH"/>
</dbReference>
<evidence type="ECO:0000256" key="1">
    <source>
        <dbReference type="ARBA" id="ARBA00023002"/>
    </source>
</evidence>
<dbReference type="PRINTS" id="PR00084">
    <property type="entry name" value="MTLDHDRGNASE"/>
</dbReference>
<feature type="domain" description="Mannitol dehydrogenase C-terminal" evidence="4">
    <location>
        <begin position="287"/>
        <end position="471"/>
    </location>
</feature>
<evidence type="ECO:0000313" key="5">
    <source>
        <dbReference type="EMBL" id="MCX2563510.1"/>
    </source>
</evidence>
<keyword evidence="2" id="KW-0520">NAD</keyword>
<name>A0ABT3QE15_9PROT</name>
<dbReference type="Proteomes" id="UP001301152">
    <property type="component" value="Unassembled WGS sequence"/>
</dbReference>
<dbReference type="Gene3D" id="1.10.1040.10">
    <property type="entry name" value="N-(1-d-carboxylethyl)-l-norvaline Dehydrogenase, domain 2"/>
    <property type="match status" value="1"/>
</dbReference>
<dbReference type="PANTHER" id="PTHR43362:SF1">
    <property type="entry name" value="MANNITOL DEHYDROGENASE 2-RELATED"/>
    <property type="match status" value="1"/>
</dbReference>
<evidence type="ECO:0000259" key="3">
    <source>
        <dbReference type="Pfam" id="PF01232"/>
    </source>
</evidence>
<dbReference type="SUPFAM" id="SSF51735">
    <property type="entry name" value="NAD(P)-binding Rossmann-fold domains"/>
    <property type="match status" value="1"/>
</dbReference>
<sequence length="490" mass="54365">MKLTAETLSDLPSGIVTEIYDRTAVRPGIAHLSVGNFHRAHQAVYTDRVLALPGQEGWGILGIGLVESASEKEKARALQAQSGLYTLTECPAHSSDTIRLVQSIVEYCYAPDDRRGAIQRLADPHIRLVTMTITEGGYYMDETGGFLSDHPDIVQDVARDVPHTAFGLLVEALNARRKAGIAPFTILSCDNVPHNGQVTRNAVLGWAHQRNTELAGWISEHVAFPSCMVDRITPAVRADDVTRLNAASGIDDRAPVYSEDFIQWVVEDKFPQGRPAWEKVGVLFTQDVAPYEQVKLRMLNASHSLLALPAVQMGYRVVNKAMKDPHLTALLEKFLHLDVIPLIEAPPGITLSAYAQQLLSRFSNKAVSDQLVRIASDSASKLPVFVRPTAMDVVKKGEDIRRIAFLLACFCSYISGLDDEGQSYSVQEPRLSNEDKDLILDNDYEKSLQINSFSGWDLDKNNNFIKEFVQLRKDIKSKGVSKTLEKIIRN</sequence>
<evidence type="ECO:0000256" key="2">
    <source>
        <dbReference type="ARBA" id="ARBA00023027"/>
    </source>
</evidence>
<comment type="caution">
    <text evidence="5">The sequence shown here is derived from an EMBL/GenBank/DDBJ whole genome shotgun (WGS) entry which is preliminary data.</text>
</comment>
<dbReference type="SUPFAM" id="SSF48179">
    <property type="entry name" value="6-phosphogluconate dehydrogenase C-terminal domain-like"/>
    <property type="match status" value="1"/>
</dbReference>
<dbReference type="InterPro" id="IPR008927">
    <property type="entry name" value="6-PGluconate_DH-like_C_sf"/>
</dbReference>
<dbReference type="InterPro" id="IPR013118">
    <property type="entry name" value="Mannitol_DH_C"/>
</dbReference>
<dbReference type="InterPro" id="IPR013131">
    <property type="entry name" value="Mannitol_DH_N"/>
</dbReference>
<keyword evidence="1" id="KW-0560">Oxidoreductase</keyword>
<dbReference type="RefSeq" id="WP_173559149.1">
    <property type="nucleotide sequence ID" value="NZ_JAPIUZ010000002.1"/>
</dbReference>
<accession>A0ABT3QE15</accession>
<dbReference type="PROSITE" id="PS00974">
    <property type="entry name" value="MANNITOL_DHGENASE"/>
    <property type="match status" value="1"/>
</dbReference>
<dbReference type="InterPro" id="IPR013328">
    <property type="entry name" value="6PGD_dom2"/>
</dbReference>
<gene>
    <name evidence="5" type="ORF">OQ497_05970</name>
</gene>
<keyword evidence="6" id="KW-1185">Reference proteome</keyword>
<dbReference type="InterPro" id="IPR050988">
    <property type="entry name" value="Mannitol_DH/Oxidoreductase"/>
</dbReference>
<proteinExistence type="predicted"/>
<organism evidence="5 6">
    <name type="scientific">Acetobacter thailandicus</name>
    <dbReference type="NCBI Taxonomy" id="1502842"/>
    <lineage>
        <taxon>Bacteria</taxon>
        <taxon>Pseudomonadati</taxon>
        <taxon>Pseudomonadota</taxon>
        <taxon>Alphaproteobacteria</taxon>
        <taxon>Acetobacterales</taxon>
        <taxon>Acetobacteraceae</taxon>
        <taxon>Acetobacter</taxon>
    </lineage>
</organism>
<dbReference type="Pfam" id="PF01232">
    <property type="entry name" value="Mannitol_dh"/>
    <property type="match status" value="1"/>
</dbReference>
<dbReference type="EMBL" id="JAPIUZ010000002">
    <property type="protein sequence ID" value="MCX2563510.1"/>
    <property type="molecule type" value="Genomic_DNA"/>
</dbReference>
<dbReference type="InterPro" id="IPR023027">
    <property type="entry name" value="Mannitol_DH_CS"/>
</dbReference>
<evidence type="ECO:0000313" key="6">
    <source>
        <dbReference type="Proteomes" id="UP001301152"/>
    </source>
</evidence>
<evidence type="ECO:0000259" key="4">
    <source>
        <dbReference type="Pfam" id="PF08125"/>
    </source>
</evidence>
<feature type="domain" description="Mannitol dehydrogenase N-terminal" evidence="3">
    <location>
        <begin position="28"/>
        <end position="279"/>
    </location>
</feature>
<dbReference type="PANTHER" id="PTHR43362">
    <property type="entry name" value="MANNITOL DEHYDROGENASE DSF1-RELATED"/>
    <property type="match status" value="1"/>
</dbReference>
<dbReference type="Pfam" id="PF08125">
    <property type="entry name" value="Mannitol_dh_C"/>
    <property type="match status" value="1"/>
</dbReference>
<reference evidence="5 6" key="1">
    <citation type="submission" date="2022-11" db="EMBL/GenBank/DDBJ databases">
        <title>Genome sequencing of Acetobacter type strain.</title>
        <authorList>
            <person name="Heo J."/>
            <person name="Lee D."/>
            <person name="Han B.-H."/>
            <person name="Hong S.-B."/>
            <person name="Kwon S.-W."/>
        </authorList>
    </citation>
    <scope>NUCLEOTIDE SEQUENCE [LARGE SCALE GENOMIC DNA]</scope>
    <source>
        <strain evidence="5 6">KACC 21253</strain>
    </source>
</reference>
<dbReference type="InterPro" id="IPR036291">
    <property type="entry name" value="NAD(P)-bd_dom_sf"/>
</dbReference>
<protein>
    <submittedName>
        <fullName evidence="5">Mannitol dehydrogenase family protein</fullName>
    </submittedName>
</protein>
<dbReference type="Gene3D" id="3.40.50.720">
    <property type="entry name" value="NAD(P)-binding Rossmann-like Domain"/>
    <property type="match status" value="1"/>
</dbReference>